<keyword evidence="2" id="KW-1185">Reference proteome</keyword>
<dbReference type="Proteomes" id="UP001595904">
    <property type="component" value="Unassembled WGS sequence"/>
</dbReference>
<dbReference type="Gene3D" id="3.40.50.150">
    <property type="entry name" value="Vaccinia Virus protein VP39"/>
    <property type="match status" value="1"/>
</dbReference>
<accession>A0ABV8SSZ0</accession>
<reference evidence="2" key="1">
    <citation type="journal article" date="2019" name="Int. J. Syst. Evol. Microbiol.">
        <title>The Global Catalogue of Microorganisms (GCM) 10K type strain sequencing project: providing services to taxonomists for standard genome sequencing and annotation.</title>
        <authorList>
            <consortium name="The Broad Institute Genomics Platform"/>
            <consortium name="The Broad Institute Genome Sequencing Center for Infectious Disease"/>
            <person name="Wu L."/>
            <person name="Ma J."/>
        </authorList>
    </citation>
    <scope>NUCLEOTIDE SEQUENCE [LARGE SCALE GENOMIC DNA]</scope>
    <source>
        <strain evidence="2">CGMCC 1.10759</strain>
    </source>
</reference>
<keyword evidence="1" id="KW-0808">Transferase</keyword>
<protein>
    <submittedName>
        <fullName evidence="1">Class I SAM-dependent methyltransferase</fullName>
    </submittedName>
</protein>
<dbReference type="Pfam" id="PF13489">
    <property type="entry name" value="Methyltransf_23"/>
    <property type="match status" value="1"/>
</dbReference>
<dbReference type="GO" id="GO:0008168">
    <property type="term" value="F:methyltransferase activity"/>
    <property type="evidence" value="ECO:0007669"/>
    <property type="project" value="UniProtKB-KW"/>
</dbReference>
<proteinExistence type="predicted"/>
<dbReference type="InterPro" id="IPR029063">
    <property type="entry name" value="SAM-dependent_MTases_sf"/>
</dbReference>
<gene>
    <name evidence="1" type="ORF">ACFPN2_13385</name>
</gene>
<dbReference type="RefSeq" id="WP_380597275.1">
    <property type="nucleotide sequence ID" value="NZ_JBHSDU010000003.1"/>
</dbReference>
<sequence length="199" mass="23015">MSNRFDARFYQRFYMNPRTRVTSREEMARRAGMVAALVKQLELPVKRILDAGCGLGWLRPPLLEAFPDATYIGLEVSEHLCEEHGWVNASLADYRPRGRFDLIICYDVMQYLSDRECAQAMANLARLSRGALYFHAPTQEDWRDNADRDTSDSDITLRGASWYRSRLSRHFEHAGFGVHVRRGVPWGQWELERSGAVDE</sequence>
<organism evidence="1 2">
    <name type="scientific">Steroidobacter flavus</name>
    <dbReference type="NCBI Taxonomy" id="1842136"/>
    <lineage>
        <taxon>Bacteria</taxon>
        <taxon>Pseudomonadati</taxon>
        <taxon>Pseudomonadota</taxon>
        <taxon>Gammaproteobacteria</taxon>
        <taxon>Steroidobacterales</taxon>
        <taxon>Steroidobacteraceae</taxon>
        <taxon>Steroidobacter</taxon>
    </lineage>
</organism>
<evidence type="ECO:0000313" key="1">
    <source>
        <dbReference type="EMBL" id="MFC4310077.1"/>
    </source>
</evidence>
<evidence type="ECO:0000313" key="2">
    <source>
        <dbReference type="Proteomes" id="UP001595904"/>
    </source>
</evidence>
<dbReference type="GO" id="GO:0032259">
    <property type="term" value="P:methylation"/>
    <property type="evidence" value="ECO:0007669"/>
    <property type="project" value="UniProtKB-KW"/>
</dbReference>
<dbReference type="SUPFAM" id="SSF53335">
    <property type="entry name" value="S-adenosyl-L-methionine-dependent methyltransferases"/>
    <property type="match status" value="1"/>
</dbReference>
<dbReference type="CDD" id="cd02440">
    <property type="entry name" value="AdoMet_MTases"/>
    <property type="match status" value="1"/>
</dbReference>
<keyword evidence="1" id="KW-0489">Methyltransferase</keyword>
<comment type="caution">
    <text evidence="1">The sequence shown here is derived from an EMBL/GenBank/DDBJ whole genome shotgun (WGS) entry which is preliminary data.</text>
</comment>
<name>A0ABV8SSZ0_9GAMM</name>
<dbReference type="EMBL" id="JBHSDU010000003">
    <property type="protein sequence ID" value="MFC4310077.1"/>
    <property type="molecule type" value="Genomic_DNA"/>
</dbReference>